<name>A7F0U2_SCLS1</name>
<protein>
    <submittedName>
        <fullName evidence="1">Uncharacterized protein</fullName>
    </submittedName>
</protein>
<dbReference type="HOGENOM" id="CLU_2334916_0_0_1"/>
<dbReference type="AlphaFoldDB" id="A7F0U2"/>
<organism evidence="1 2">
    <name type="scientific">Sclerotinia sclerotiorum (strain ATCC 18683 / 1980 / Ss-1)</name>
    <name type="common">White mold</name>
    <name type="synonym">Whetzelinia sclerotiorum</name>
    <dbReference type="NCBI Taxonomy" id="665079"/>
    <lineage>
        <taxon>Eukaryota</taxon>
        <taxon>Fungi</taxon>
        <taxon>Dikarya</taxon>
        <taxon>Ascomycota</taxon>
        <taxon>Pezizomycotina</taxon>
        <taxon>Leotiomycetes</taxon>
        <taxon>Helotiales</taxon>
        <taxon>Sclerotiniaceae</taxon>
        <taxon>Sclerotinia</taxon>
    </lineage>
</organism>
<dbReference type="RefSeq" id="XP_001587969.1">
    <property type="nucleotide sequence ID" value="XM_001587919.1"/>
</dbReference>
<reference evidence="2" key="1">
    <citation type="journal article" date="2011" name="PLoS Genet.">
        <title>Genomic analysis of the necrotrophic fungal pathogens Sclerotinia sclerotiorum and Botrytis cinerea.</title>
        <authorList>
            <person name="Amselem J."/>
            <person name="Cuomo C.A."/>
            <person name="van Kan J.A."/>
            <person name="Viaud M."/>
            <person name="Benito E.P."/>
            <person name="Couloux A."/>
            <person name="Coutinho P.M."/>
            <person name="de Vries R.P."/>
            <person name="Dyer P.S."/>
            <person name="Fillinger S."/>
            <person name="Fournier E."/>
            <person name="Gout L."/>
            <person name="Hahn M."/>
            <person name="Kohn L."/>
            <person name="Lapalu N."/>
            <person name="Plummer K.M."/>
            <person name="Pradier J.M."/>
            <person name="Quevillon E."/>
            <person name="Sharon A."/>
            <person name="Simon A."/>
            <person name="ten Have A."/>
            <person name="Tudzynski B."/>
            <person name="Tudzynski P."/>
            <person name="Wincker P."/>
            <person name="Andrew M."/>
            <person name="Anthouard V."/>
            <person name="Beever R.E."/>
            <person name="Beffa R."/>
            <person name="Benoit I."/>
            <person name="Bouzid O."/>
            <person name="Brault B."/>
            <person name="Chen Z."/>
            <person name="Choquer M."/>
            <person name="Collemare J."/>
            <person name="Cotton P."/>
            <person name="Danchin E.G."/>
            <person name="Da Silva C."/>
            <person name="Gautier A."/>
            <person name="Giraud C."/>
            <person name="Giraud T."/>
            <person name="Gonzalez C."/>
            <person name="Grossetete S."/>
            <person name="Guldener U."/>
            <person name="Henrissat B."/>
            <person name="Howlett B.J."/>
            <person name="Kodira C."/>
            <person name="Kretschmer M."/>
            <person name="Lappartient A."/>
            <person name="Leroch M."/>
            <person name="Levis C."/>
            <person name="Mauceli E."/>
            <person name="Neuveglise C."/>
            <person name="Oeser B."/>
            <person name="Pearson M."/>
            <person name="Poulain J."/>
            <person name="Poussereau N."/>
            <person name="Quesneville H."/>
            <person name="Rascle C."/>
            <person name="Schumacher J."/>
            <person name="Segurens B."/>
            <person name="Sexton A."/>
            <person name="Silva E."/>
            <person name="Sirven C."/>
            <person name="Soanes D.M."/>
            <person name="Talbot N.J."/>
            <person name="Templeton M."/>
            <person name="Yandava C."/>
            <person name="Yarden O."/>
            <person name="Zeng Q."/>
            <person name="Rollins J.A."/>
            <person name="Lebrun M.H."/>
            <person name="Dickman M."/>
        </authorList>
    </citation>
    <scope>NUCLEOTIDE SEQUENCE [LARGE SCALE GENOMIC DNA]</scope>
    <source>
        <strain evidence="2">ATCC 18683 / 1980 / Ss-1</strain>
    </source>
</reference>
<keyword evidence="2" id="KW-1185">Reference proteome</keyword>
<gene>
    <name evidence="1" type="ORF">SS1G_11211</name>
</gene>
<dbReference type="Proteomes" id="UP000001312">
    <property type="component" value="Unassembled WGS sequence"/>
</dbReference>
<evidence type="ECO:0000313" key="1">
    <source>
        <dbReference type="EMBL" id="EDN95334.1"/>
    </source>
</evidence>
<evidence type="ECO:0000313" key="2">
    <source>
        <dbReference type="Proteomes" id="UP000001312"/>
    </source>
</evidence>
<dbReference type="InParanoid" id="A7F0U2"/>
<accession>A7F0U2</accession>
<proteinExistence type="predicted"/>
<dbReference type="GeneID" id="5484101"/>
<dbReference type="EMBL" id="CH476637">
    <property type="protein sequence ID" value="EDN95334.1"/>
    <property type="molecule type" value="Genomic_DNA"/>
</dbReference>
<dbReference type="KEGG" id="ssl:SS1G_11211"/>
<sequence>MPRFLGVSELPERRSICIWMESPKNARTDSPVNSNSFTLMTAMISNAAQTSWYSECNDECLKLIEAKFRFADELCSLFELKYTTSRLKDDDIYHFPTS</sequence>